<dbReference type="InterPro" id="IPR036237">
    <property type="entry name" value="Xyl_isomerase-like_sf"/>
</dbReference>
<dbReference type="Proteomes" id="UP000199220">
    <property type="component" value="Unassembled WGS sequence"/>
</dbReference>
<proteinExistence type="predicted"/>
<dbReference type="RefSeq" id="WP_089774203.1">
    <property type="nucleotide sequence ID" value="NZ_FNTX01000002.1"/>
</dbReference>
<dbReference type="Pfam" id="PF01261">
    <property type="entry name" value="AP_endonuc_2"/>
    <property type="match status" value="1"/>
</dbReference>
<dbReference type="EMBL" id="FNTX01000002">
    <property type="protein sequence ID" value="SEE88917.1"/>
    <property type="molecule type" value="Genomic_DNA"/>
</dbReference>
<dbReference type="STRING" id="648782.SAMN04488554_3408"/>
<dbReference type="InterPro" id="IPR013022">
    <property type="entry name" value="Xyl_isomerase-like_TIM-brl"/>
</dbReference>
<reference evidence="4" key="1">
    <citation type="submission" date="2016-10" db="EMBL/GenBank/DDBJ databases">
        <authorList>
            <person name="Varghese N."/>
            <person name="Submissions S."/>
        </authorList>
    </citation>
    <scope>NUCLEOTIDE SEQUENCE [LARGE SCALE GENOMIC DNA]</scope>
    <source>
        <strain evidence="4">DSM 21368</strain>
    </source>
</reference>
<accession>A0A1H5MJM5</accession>
<dbReference type="GO" id="GO:0016853">
    <property type="term" value="F:isomerase activity"/>
    <property type="evidence" value="ECO:0007669"/>
    <property type="project" value="UniProtKB-KW"/>
</dbReference>
<dbReference type="OrthoDB" id="5182842at2"/>
<protein>
    <submittedName>
        <fullName evidence="3">Sugar phosphate isomerase/epimerase</fullName>
    </submittedName>
</protein>
<feature type="domain" description="Xylose isomerase-like TIM barrel" evidence="2">
    <location>
        <begin position="28"/>
        <end position="213"/>
    </location>
</feature>
<dbReference type="PANTHER" id="PTHR12110">
    <property type="entry name" value="HYDROXYPYRUVATE ISOMERASE"/>
    <property type="match status" value="1"/>
</dbReference>
<evidence type="ECO:0000259" key="2">
    <source>
        <dbReference type="Pfam" id="PF01261"/>
    </source>
</evidence>
<sequence>MTGAPISVQLYSVRDAMNADMTATLRRIADIGYTNAEAFGFADRVDDYKAAKDASGLQIPSGHAKLVEAEDPAAIFDAATTLGISTVIDPAIHADKWSDRAGVEALAARLNELAGQAADQGLTVGYHNHWWELAEIDGTPALEILAAALDERIVLEVDTYWAEVGGQSAPALLERLGSQVGFLHVKDGPLTRDNKAQLPAGAGQVPIEAILAAAPDAVRVVEFDDYAGDVFEGIATSLAYLKERA</sequence>
<gene>
    <name evidence="3" type="ORF">SAMN04488554_3408</name>
</gene>
<dbReference type="PANTHER" id="PTHR12110:SF41">
    <property type="entry name" value="INOSOSE DEHYDRATASE"/>
    <property type="match status" value="1"/>
</dbReference>
<keyword evidence="1" id="KW-0119">Carbohydrate metabolism</keyword>
<evidence type="ECO:0000313" key="4">
    <source>
        <dbReference type="Proteomes" id="UP000199220"/>
    </source>
</evidence>
<organism evidence="3 4">
    <name type="scientific">Ruania alba</name>
    <dbReference type="NCBI Taxonomy" id="648782"/>
    <lineage>
        <taxon>Bacteria</taxon>
        <taxon>Bacillati</taxon>
        <taxon>Actinomycetota</taxon>
        <taxon>Actinomycetes</taxon>
        <taxon>Micrococcales</taxon>
        <taxon>Ruaniaceae</taxon>
        <taxon>Ruania</taxon>
    </lineage>
</organism>
<dbReference type="SUPFAM" id="SSF51658">
    <property type="entry name" value="Xylose isomerase-like"/>
    <property type="match status" value="1"/>
</dbReference>
<keyword evidence="4" id="KW-1185">Reference proteome</keyword>
<dbReference type="Gene3D" id="3.20.20.150">
    <property type="entry name" value="Divalent-metal-dependent TIM barrel enzymes"/>
    <property type="match status" value="1"/>
</dbReference>
<dbReference type="InterPro" id="IPR050312">
    <property type="entry name" value="IolE/XylAMocC-like"/>
</dbReference>
<name>A0A1H5MJM5_9MICO</name>
<dbReference type="AlphaFoldDB" id="A0A1H5MJM5"/>
<evidence type="ECO:0000313" key="3">
    <source>
        <dbReference type="EMBL" id="SEE88917.1"/>
    </source>
</evidence>
<keyword evidence="3" id="KW-0413">Isomerase</keyword>
<evidence type="ECO:0000256" key="1">
    <source>
        <dbReference type="ARBA" id="ARBA00023277"/>
    </source>
</evidence>